<comment type="caution">
    <text evidence="2">The sequence shown here is derived from an EMBL/GenBank/DDBJ whole genome shotgun (WGS) entry which is preliminary data.</text>
</comment>
<dbReference type="InterPro" id="IPR045619">
    <property type="entry name" value="DUF6443"/>
</dbReference>
<dbReference type="Gene3D" id="2.180.10.10">
    <property type="entry name" value="RHS repeat-associated core"/>
    <property type="match status" value="1"/>
</dbReference>
<organism evidence="2 3">
    <name type="scientific">Chryseobacterium nematophagum</name>
    <dbReference type="NCBI Taxonomy" id="2305228"/>
    <lineage>
        <taxon>Bacteria</taxon>
        <taxon>Pseudomonadati</taxon>
        <taxon>Bacteroidota</taxon>
        <taxon>Flavobacteriia</taxon>
        <taxon>Flavobacteriales</taxon>
        <taxon>Weeksellaceae</taxon>
        <taxon>Chryseobacterium group</taxon>
        <taxon>Chryseobacterium</taxon>
    </lineage>
</organism>
<evidence type="ECO:0000259" key="1">
    <source>
        <dbReference type="Pfam" id="PF20041"/>
    </source>
</evidence>
<sequence length="1167" mass="131934">MMKKIIIPIVLAWGYSGVYAQLSPLENYVYSKTYLSDPTLPNVKVSETVQYLDGLGRPKQIIDIKASPLGKDVVTPIEYDAFGRQVKDYLPIPQSSTGNGAIVPNPLGNASSVYGVEKIYSQKILENSPLDRIQQHIQVGNDWAAKPVQFEEDTNIAEEVVKYTTTTYWENNATKSSIEYGGTYGAGQLYKNTVTDEDGNKTIEFKNSRGQMLLVRKVLNATENADTYYVYNEYDQLAWVIPPLLAKKRTWDFADQQALAYEYRYDGRARMVLKKLPGKDWEHSIYDQQDRLVMTQDGSMGAAKQWLFTKYDLFGRVAYTGIYTSTQAYGFAGRAAEQALVDAAGNNNVIPMSTPGFTMNGMGVYYAASTGYPNVITQLLSVNYYDSYPGYSFNPAFPSTLQGESVLTHIYTAGKNTKGMPVMSLVKNIEDNNWTKNYIYYDTKGRAIGGYSINPLGGYTQTESKLDFVGAVQKTITRHKRLATDTEKVITEDFTYDTQNRMLTHTHQIDSNPVEVLTQNKYNELSQLESKKVGGAVGATNPIQQIDYKYNIRGWMTQINDPSNLGNDLFGYKINYNQVEGLEIPNTDYPDLKVKTKYNGNIAEVSWKTLTEENAPLKRYGYVYDSLNRLSAGFYQKQGMEAAKEYFEKLDYDLNGNITRLKRSAGLIAGNTVATAIDNLKYDYSGNRLTKVTDEQQNTTGYPYLATPYTMNYDVNGNLISHMDKGISSIQYNFLNLPQQVTQSSGITKYAYRADGVKWKKLFGDLETNYLDGFQYKSTYLIESWNGQGTFVPDPNEIPEMKLRIIPTSEGYYDALLNHYIYNYTDHLGNVRLSYTDTNKDGVIQPRQYDITECIRKICNTIWLPGEIVESNTYYPFGLLHDYTATTQNAYQYKYNGKELQESGMYDYGARFYMPEIGRWGVIDPLAEKMTRHSPVNYAFNNPIRFIDPDGMAPKHVDPSAIFEKNKNGSYKNPHLVKSWNQFATSKVGVAYLSDYASKGQVIAGVKYNNAGKYDKVGIDLSFDSGQALANRNETSVEQAVGITSISIENERVNFTVSIEDRAYTDLTLETLTHELGIHVKIGSMDYSDNKKFDFSKGYESIAKDGYTQSYLNKYYGEKSGRGTNVPDHLVDKKTNQAYNLGAPILQSFYQKLNIKRTNAQIKSLYK</sequence>
<dbReference type="Pfam" id="PF20041">
    <property type="entry name" value="DUF6443"/>
    <property type="match status" value="1"/>
</dbReference>
<dbReference type="Proteomes" id="UP000278775">
    <property type="component" value="Unassembled WGS sequence"/>
</dbReference>
<dbReference type="OrthoDB" id="2972467at2"/>
<evidence type="ECO:0000313" key="2">
    <source>
        <dbReference type="EMBL" id="RNA62059.1"/>
    </source>
</evidence>
<dbReference type="EMBL" id="QWIU01000002">
    <property type="protein sequence ID" value="RNA62059.1"/>
    <property type="molecule type" value="Genomic_DNA"/>
</dbReference>
<gene>
    <name evidence="2" type="ORF">D1631_08995</name>
</gene>
<dbReference type="NCBIfam" id="TIGR03696">
    <property type="entry name" value="Rhs_assc_core"/>
    <property type="match status" value="1"/>
</dbReference>
<feature type="domain" description="DUF6443" evidence="1">
    <location>
        <begin position="36"/>
        <end position="147"/>
    </location>
</feature>
<protein>
    <submittedName>
        <fullName evidence="2">RHS repeat-associated core domain-containing protein</fullName>
    </submittedName>
</protein>
<dbReference type="PANTHER" id="PTHR32305">
    <property type="match status" value="1"/>
</dbReference>
<name>A0A3M7THB8_9FLAO</name>
<reference evidence="2 3" key="1">
    <citation type="submission" date="2018-08" db="EMBL/GenBank/DDBJ databases">
        <title>Chryseobacterium nematophagum: a novel matrix digesting pathogen of nematodes.</title>
        <authorList>
            <person name="Page A."/>
            <person name="Roberts M."/>
            <person name="Felix M.-A."/>
            <person name="Weir W."/>
        </authorList>
    </citation>
    <scope>NUCLEOTIDE SEQUENCE [LARGE SCALE GENOMIC DNA]</scope>
    <source>
        <strain evidence="2 3">JUb129</strain>
    </source>
</reference>
<dbReference type="InterPro" id="IPR050708">
    <property type="entry name" value="T6SS_VgrG/RHS"/>
</dbReference>
<proteinExistence type="predicted"/>
<dbReference type="PANTHER" id="PTHR32305:SF15">
    <property type="entry name" value="PROTEIN RHSA-RELATED"/>
    <property type="match status" value="1"/>
</dbReference>
<dbReference type="AlphaFoldDB" id="A0A3M7THB8"/>
<evidence type="ECO:0000313" key="3">
    <source>
        <dbReference type="Proteomes" id="UP000278775"/>
    </source>
</evidence>
<accession>A0A3M7THB8</accession>
<dbReference type="InterPro" id="IPR022385">
    <property type="entry name" value="Rhs_assc_core"/>
</dbReference>